<dbReference type="PROSITE" id="PS00375">
    <property type="entry name" value="UDPGT"/>
    <property type="match status" value="1"/>
</dbReference>
<dbReference type="EMBL" id="JANAVB010013597">
    <property type="protein sequence ID" value="KAJ6835075.1"/>
    <property type="molecule type" value="Genomic_DNA"/>
</dbReference>
<dbReference type="Pfam" id="PF00201">
    <property type="entry name" value="UDPGT"/>
    <property type="match status" value="1"/>
</dbReference>
<reference evidence="6" key="1">
    <citation type="journal article" date="2023" name="GigaByte">
        <title>Genome assembly of the bearded iris, Iris pallida Lam.</title>
        <authorList>
            <person name="Bruccoleri R.E."/>
            <person name="Oakeley E.J."/>
            <person name="Faust A.M.E."/>
            <person name="Altorfer M."/>
            <person name="Dessus-Babus S."/>
            <person name="Burckhardt D."/>
            <person name="Oertli M."/>
            <person name="Naumann U."/>
            <person name="Petersen F."/>
            <person name="Wong J."/>
        </authorList>
    </citation>
    <scope>NUCLEOTIDE SEQUENCE</scope>
    <source>
        <strain evidence="6">GSM-AAB239-AS_SAM_17_03QT</strain>
    </source>
</reference>
<dbReference type="Proteomes" id="UP001140949">
    <property type="component" value="Unassembled WGS sequence"/>
</dbReference>
<dbReference type="PANTHER" id="PTHR11926">
    <property type="entry name" value="GLUCOSYL/GLUCURONOSYL TRANSFERASES"/>
    <property type="match status" value="1"/>
</dbReference>
<proteinExistence type="inferred from homology"/>
<name>A0AAX6H3N6_IRIPA</name>
<feature type="compositionally biased region" description="Basic and acidic residues" evidence="5">
    <location>
        <begin position="446"/>
        <end position="463"/>
    </location>
</feature>
<dbReference type="EC" id="2.4.1.-" evidence="4"/>
<comment type="caution">
    <text evidence="6">The sequence shown here is derived from an EMBL/GenBank/DDBJ whole genome shotgun (WGS) entry which is preliminary data.</text>
</comment>
<protein>
    <recommendedName>
        <fullName evidence="4">Glycosyltransferase</fullName>
        <ecNumber evidence="4">2.4.1.-</ecNumber>
    </recommendedName>
</protein>
<dbReference type="GO" id="GO:0080044">
    <property type="term" value="F:quercetin 7-O-glucosyltransferase activity"/>
    <property type="evidence" value="ECO:0007669"/>
    <property type="project" value="TreeGrafter"/>
</dbReference>
<evidence type="ECO:0000313" key="6">
    <source>
        <dbReference type="EMBL" id="KAJ6835075.1"/>
    </source>
</evidence>
<dbReference type="FunFam" id="3.40.50.2000:FF:000040">
    <property type="entry name" value="UDP-glycosyltransferase 76C1"/>
    <property type="match status" value="1"/>
</dbReference>
<dbReference type="PANTHER" id="PTHR11926:SF1392">
    <property type="entry name" value="GLYCOSYLTRANSFERASE"/>
    <property type="match status" value="1"/>
</dbReference>
<evidence type="ECO:0000256" key="5">
    <source>
        <dbReference type="SAM" id="MobiDB-lite"/>
    </source>
</evidence>
<evidence type="ECO:0000256" key="4">
    <source>
        <dbReference type="RuleBase" id="RU362057"/>
    </source>
</evidence>
<accession>A0AAX6H3N6</accession>
<evidence type="ECO:0000256" key="1">
    <source>
        <dbReference type="ARBA" id="ARBA00009995"/>
    </source>
</evidence>
<evidence type="ECO:0000256" key="2">
    <source>
        <dbReference type="ARBA" id="ARBA00022679"/>
    </source>
</evidence>
<keyword evidence="2 3" id="KW-0808">Transferase</keyword>
<dbReference type="CDD" id="cd03784">
    <property type="entry name" value="GT1_Gtf-like"/>
    <property type="match status" value="1"/>
</dbReference>
<dbReference type="Gene3D" id="3.40.50.2000">
    <property type="entry name" value="Glycogen Phosphorylase B"/>
    <property type="match status" value="2"/>
</dbReference>
<reference evidence="6" key="2">
    <citation type="submission" date="2023-04" db="EMBL/GenBank/DDBJ databases">
        <authorList>
            <person name="Bruccoleri R.E."/>
            <person name="Oakeley E.J."/>
            <person name="Faust A.-M."/>
            <person name="Dessus-Babus S."/>
            <person name="Altorfer M."/>
            <person name="Burckhardt D."/>
            <person name="Oertli M."/>
            <person name="Naumann U."/>
            <person name="Petersen F."/>
            <person name="Wong J."/>
        </authorList>
    </citation>
    <scope>NUCLEOTIDE SEQUENCE</scope>
    <source>
        <strain evidence="6">GSM-AAB239-AS_SAM_17_03QT</strain>
        <tissue evidence="6">Leaf</tissue>
    </source>
</reference>
<dbReference type="SUPFAM" id="SSF53756">
    <property type="entry name" value="UDP-Glycosyltransferase/glycogen phosphorylase"/>
    <property type="match status" value="1"/>
</dbReference>
<gene>
    <name evidence="6" type="ORF">M6B38_123890</name>
</gene>
<dbReference type="InterPro" id="IPR035595">
    <property type="entry name" value="UDP_glycos_trans_CS"/>
</dbReference>
<dbReference type="AlphaFoldDB" id="A0AAX6H3N6"/>
<keyword evidence="7" id="KW-1185">Reference proteome</keyword>
<organism evidence="6 7">
    <name type="scientific">Iris pallida</name>
    <name type="common">Sweet iris</name>
    <dbReference type="NCBI Taxonomy" id="29817"/>
    <lineage>
        <taxon>Eukaryota</taxon>
        <taxon>Viridiplantae</taxon>
        <taxon>Streptophyta</taxon>
        <taxon>Embryophyta</taxon>
        <taxon>Tracheophyta</taxon>
        <taxon>Spermatophyta</taxon>
        <taxon>Magnoliopsida</taxon>
        <taxon>Liliopsida</taxon>
        <taxon>Asparagales</taxon>
        <taxon>Iridaceae</taxon>
        <taxon>Iridoideae</taxon>
        <taxon>Irideae</taxon>
        <taxon>Iris</taxon>
    </lineage>
</organism>
<keyword evidence="3" id="KW-0328">Glycosyltransferase</keyword>
<sequence length="494" mass="54204">MANTITPHVLLFPMPAQGHLLPMTKLADLLSHAGLYVTFLATEGVYQRCFLRDDDDRGDQPRFRFRTVPDGLPRESSRPFVDTLDGLLGVVGHARGPYRELLASSRGGGGGGGGEGELWPPVTCVVADGFLPFALDVPVEMGIPVMVLRTSSPCSVWAYCCIPELIKRGEVASPDEPNLDESIQGVAGMEGFLRRRDLPGFVRKAQSADDPGLQFFATCSANLTRARALILNTFEALDSPVISRLRDVCPDVYGLGPLHLLGRNVCSTPSGGDSGKLWREDRTCMAWLDRQPDRSVVYVSFGSITVISREELLEFWHGLIGSGKRFLWVVRSDLVAETSADEKTETPLELEEGTRERGCLVGWAPQEEVLAHRSIGCFLTHSGWNSTLEGVVAGVPMVCWPFLGDQYTNSRFVSEVWRNGLDMKDAGGRDVVERMVKAAMDGEGADELRRSASKLAEEARESAEEGGSSYLDYQRLVQQIKSLSSDKSYKEVQA</sequence>
<evidence type="ECO:0000256" key="3">
    <source>
        <dbReference type="RuleBase" id="RU003718"/>
    </source>
</evidence>
<feature type="region of interest" description="Disordered" evidence="5">
    <location>
        <begin position="442"/>
        <end position="467"/>
    </location>
</feature>
<comment type="similarity">
    <text evidence="1 3">Belongs to the UDP-glycosyltransferase family.</text>
</comment>
<dbReference type="GO" id="GO:0080043">
    <property type="term" value="F:quercetin 3-O-glucosyltransferase activity"/>
    <property type="evidence" value="ECO:0007669"/>
    <property type="project" value="TreeGrafter"/>
</dbReference>
<dbReference type="InterPro" id="IPR002213">
    <property type="entry name" value="UDP_glucos_trans"/>
</dbReference>
<evidence type="ECO:0000313" key="7">
    <source>
        <dbReference type="Proteomes" id="UP001140949"/>
    </source>
</evidence>